<dbReference type="InterPro" id="IPR052169">
    <property type="entry name" value="CW_Biosynth-Accessory"/>
</dbReference>
<evidence type="ECO:0000256" key="2">
    <source>
        <dbReference type="SAM" id="Phobius"/>
    </source>
</evidence>
<keyword evidence="2" id="KW-0472">Membrane</keyword>
<evidence type="ECO:0000313" key="4">
    <source>
        <dbReference type="EMBL" id="BAY80978.1"/>
    </source>
</evidence>
<dbReference type="SUPFAM" id="SSF56300">
    <property type="entry name" value="Metallo-dependent phosphatases"/>
    <property type="match status" value="1"/>
</dbReference>
<dbReference type="Gene3D" id="3.60.21.10">
    <property type="match status" value="1"/>
</dbReference>
<keyword evidence="5" id="KW-1185">Reference proteome</keyword>
<dbReference type="PANTHER" id="PTHR33393">
    <property type="entry name" value="POLYGLUTAMINE SYNTHESIS ACCESSORY PROTEIN RV0574C-RELATED"/>
    <property type="match status" value="1"/>
</dbReference>
<evidence type="ECO:0000313" key="5">
    <source>
        <dbReference type="Proteomes" id="UP000218418"/>
    </source>
</evidence>
<dbReference type="EMBL" id="AP018227">
    <property type="protein sequence ID" value="BAY80978.1"/>
    <property type="molecule type" value="Genomic_DNA"/>
</dbReference>
<dbReference type="PANTHER" id="PTHR33393:SF13">
    <property type="entry name" value="PGA BIOSYNTHESIS PROTEIN CAPA"/>
    <property type="match status" value="1"/>
</dbReference>
<gene>
    <name evidence="4" type="ORF">NIES267_04430</name>
</gene>
<sequence length="455" mass="51119">MNRLVKKGALQILKFVFNFNLNFGVRASSSLLKTNDKKIALTHYQIFLFKIALITTIIFFGYSQLAIAQTQSQITLLAGGDVEWSRMAQESLFHQRIIRYNLEFASKQEEARYPFQKIEPVLENADIAFVNLETPLSDTAKRKGAFLAPTAFASGLKWAGIDVVSTANNHALDAGVAGLKDTLTSLSQVSLPAVGSGKDLASARLPFISEKDGISLGFLAYTMSENSGDSSYAKPNRAGVMSTDLSLIKEDIQKLRPKVDYIIISFHWGLNDSRKPPFWVRNLARKSIDFGADIILGHHPHFPQGIEIYKDKPIIYCLGNFIFGHNHPFWTDNFLAKFIFTPNQIKSIEILPVAGENQDLAQPFLLTGDRSQKVLKVIQERSLSLKTKMDIVGDIGIINPTTAAVDKNFIDDVIYDLMLPKPLWMLLLALSTVGIILWFILSRLLRKRKRFARRW</sequence>
<name>A0A1Z4LIR0_9CYAN</name>
<organism evidence="4 5">
    <name type="scientific">Calothrix parasitica NIES-267</name>
    <dbReference type="NCBI Taxonomy" id="1973488"/>
    <lineage>
        <taxon>Bacteria</taxon>
        <taxon>Bacillati</taxon>
        <taxon>Cyanobacteriota</taxon>
        <taxon>Cyanophyceae</taxon>
        <taxon>Nostocales</taxon>
        <taxon>Calotrichaceae</taxon>
        <taxon>Calothrix</taxon>
    </lineage>
</organism>
<accession>A0A1Z4LIR0</accession>
<feature type="domain" description="Capsule synthesis protein CapA" evidence="3">
    <location>
        <begin position="75"/>
        <end position="325"/>
    </location>
</feature>
<proteinExistence type="inferred from homology"/>
<dbReference type="CDD" id="cd07381">
    <property type="entry name" value="MPP_CapA"/>
    <property type="match status" value="1"/>
</dbReference>
<dbReference type="OrthoDB" id="9810906at2"/>
<dbReference type="InterPro" id="IPR019079">
    <property type="entry name" value="Capsule_synth_CapA"/>
</dbReference>
<dbReference type="SMART" id="SM00854">
    <property type="entry name" value="PGA_cap"/>
    <property type="match status" value="1"/>
</dbReference>
<comment type="similarity">
    <text evidence="1">Belongs to the CapA family.</text>
</comment>
<dbReference type="AlphaFoldDB" id="A0A1Z4LIR0"/>
<keyword evidence="2" id="KW-1133">Transmembrane helix</keyword>
<evidence type="ECO:0000256" key="1">
    <source>
        <dbReference type="ARBA" id="ARBA00005662"/>
    </source>
</evidence>
<feature type="transmembrane region" description="Helical" evidence="2">
    <location>
        <begin position="423"/>
        <end position="445"/>
    </location>
</feature>
<keyword evidence="2" id="KW-0812">Transmembrane</keyword>
<protein>
    <submittedName>
        <fullName evidence="4">Putative poly-gamma-glutamate biosynthesis protein</fullName>
    </submittedName>
</protein>
<reference evidence="4 5" key="1">
    <citation type="submission" date="2017-06" db="EMBL/GenBank/DDBJ databases">
        <title>Genome sequencing of cyanobaciteial culture collection at National Institute for Environmental Studies (NIES).</title>
        <authorList>
            <person name="Hirose Y."/>
            <person name="Shimura Y."/>
            <person name="Fujisawa T."/>
            <person name="Nakamura Y."/>
            <person name="Kawachi M."/>
        </authorList>
    </citation>
    <scope>NUCLEOTIDE SEQUENCE [LARGE SCALE GENOMIC DNA]</scope>
    <source>
        <strain evidence="4 5">NIES-267</strain>
    </source>
</reference>
<dbReference type="Proteomes" id="UP000218418">
    <property type="component" value="Chromosome"/>
</dbReference>
<dbReference type="InterPro" id="IPR029052">
    <property type="entry name" value="Metallo-depent_PP-like"/>
</dbReference>
<evidence type="ECO:0000259" key="3">
    <source>
        <dbReference type="SMART" id="SM00854"/>
    </source>
</evidence>
<dbReference type="Pfam" id="PF09587">
    <property type="entry name" value="PGA_cap"/>
    <property type="match status" value="1"/>
</dbReference>
<feature type="transmembrane region" description="Helical" evidence="2">
    <location>
        <begin position="47"/>
        <end position="67"/>
    </location>
</feature>